<dbReference type="Pfam" id="PF20426">
    <property type="entry name" value="NBCH_WD40"/>
    <property type="match status" value="1"/>
</dbReference>
<evidence type="ECO:0000313" key="6">
    <source>
        <dbReference type="EMBL" id="CCI40036.1"/>
    </source>
</evidence>
<organism evidence="6 7">
    <name type="scientific">Albugo candida</name>
    <dbReference type="NCBI Taxonomy" id="65357"/>
    <lineage>
        <taxon>Eukaryota</taxon>
        <taxon>Sar</taxon>
        <taxon>Stramenopiles</taxon>
        <taxon>Oomycota</taxon>
        <taxon>Peronosporomycetes</taxon>
        <taxon>Albuginales</taxon>
        <taxon>Albuginaceae</taxon>
        <taxon>Albugo</taxon>
    </lineage>
</organism>
<dbReference type="InterPro" id="IPR046851">
    <property type="entry name" value="NBCH_WD40"/>
</dbReference>
<protein>
    <recommendedName>
        <fullName evidence="8">BEACH domain-containing protein</fullName>
    </recommendedName>
</protein>
<keyword evidence="7" id="KW-1185">Reference proteome</keyword>
<dbReference type="Gene3D" id="1.10.1540.10">
    <property type="entry name" value="BEACH domain"/>
    <property type="match status" value="1"/>
</dbReference>
<dbReference type="PANTHER" id="PTHR13743:SF163">
    <property type="entry name" value="BEACH DOMAIN-CONTAINING PROTEIN"/>
    <property type="match status" value="1"/>
</dbReference>
<dbReference type="InterPro" id="IPR013320">
    <property type="entry name" value="ConA-like_dom_sf"/>
</dbReference>
<dbReference type="Gene3D" id="2.30.29.30">
    <property type="entry name" value="Pleckstrin-homology domain (PH domain)/Phosphotyrosine-binding domain (PTB)"/>
    <property type="match status" value="1"/>
</dbReference>
<dbReference type="PROSITE" id="PS51335">
    <property type="entry name" value="ELMO"/>
    <property type="match status" value="1"/>
</dbReference>
<feature type="domain" description="ELMO" evidence="5">
    <location>
        <begin position="2843"/>
        <end position="3018"/>
    </location>
</feature>
<gene>
    <name evidence="6" type="ORF">BN9_008200</name>
</gene>
<evidence type="ECO:0000256" key="2">
    <source>
        <dbReference type="SAM" id="MobiDB-lite"/>
    </source>
</evidence>
<dbReference type="InterPro" id="IPR036372">
    <property type="entry name" value="BEACH_dom_sf"/>
</dbReference>
<evidence type="ECO:0008006" key="8">
    <source>
        <dbReference type="Google" id="ProtNLM"/>
    </source>
</evidence>
<dbReference type="Pfam" id="PF04727">
    <property type="entry name" value="ELMO_CED12"/>
    <property type="match status" value="1"/>
</dbReference>
<comment type="caution">
    <text evidence="6">The sequence shown here is derived from an EMBL/GenBank/DDBJ whole genome shotgun (WGS) entry which is preliminary data.</text>
</comment>
<sequence length="3174" mass="356821">MHQQNQIQIQTRQSPLFSRRSVRFAFFVEAIYLSITFAVYCVVNHPISASENASQLRIDKPSALHNLISESIATVSDSTAVAILTKAIELVKNNCFNIELCITYGVPSQILSYLDTNRAFIVSDDHSQENQAAQSTKQPSLAVTEKLLRLLVYLSRHSVRIEDVRQMFRSIYCTQSEENATWNETAIGVYFSTLEMIARDSIGPSSYFDLSEEASGLIIPKWEVFPAQGYTFCVWVKFEVLPEIRAPFFQFCGSTGVGVMGSFHRASLLLTCFDKKKNDALVEVKDLVVVGRWQLISIVHTHRQIRGSKVDVYVDQKLSHSSKFSYPNVSLMNPIVNAFIGMRHRHREYLTASCASSRSDSITGAMSLRVLLGPVALLGQTLSTSVIENIHSAEEFDALILQFNSYISSSTSSNSSANTPSVGSFGTLASLGVASTASTSGTTSIEGLLFAYDARNCDRLKGLCFDSSGHGMHAQAAGVGVRLRHTTHLKQAIAQLAGPTICLPFLFSPANWSVLDAQSKDIANENSLQTQFQEEIDFLKHLAGLHIRPFPPKCVPKAIILIAELLRHSPVNKFTFRRHSGVRNMALLLRSLPPSHLTLDIYIALERMRSAVLSDRSLSTEIAKHLLYNFRIWVNAPFPLQCTIFDKLETAIRNDESRLTISLSIRHFVHYLSWIYWKDSPVDNLSMPRNRYFTPSEIQHFRGRILGIIRILLCQSNTEISTSASKLLLGLASNPKAHSPQALLSYENTRVLVYCMVGKATNPIGVTHSPTTWNGSFDAGADGQPPQRASEAEMEAGAVVDVVPSSELPDLFKVLLHFLHESSTRQEMYETLNRLGGLRLWLPLLASKHISVQVMTLRLLRSLEHISCHPVVSDIVEASVVSALQSIDRVHLSVTESYLIVNALLHSESPMDMTVYTEILLFLLDAPFSQNYSEYESFLDDEALEKATIWHSNLIFPFLASLRTAPIALRLVSVRHFQVLFGSDTTESASNRQLILFHQRQKSGGASDPSKTTLSSEVSVVMTSVPILEAFLNLRGELDACTSSSCKWTDGFSGIPDAPLSRLREMVLNQELDEETRISALYGVVEMEDMTFLWSLLTNSEEDGGKILPDKAISKEMKFILVQLLATMASKECIDFITRTCIALLSSFVHYEAKRNDIAWTLLQDPLSIVACVISPTQYREEHERVVMTLLKMTLLKLDKALSNEISLRTNLDMLSRDSILIRNAENIATICAAVVLHYDPDTLGAIDPSRSLEQRSSLVLVCGEKPSHHAQKEENDHSDDSVYWKCERVLDQESELLDAILSIWQHLTPLLHAERDAAFGGTAASSTRRAGEYRSTSESGPISPSGHSSFSSRGSIGSSCGKLCYLRPHPGGPMRQILQLLLRSFYLLFLEPRTSVSHSAEDESNSEEEDTALTLATQKALVFSNANSLSAMNFMKQIRKLEYFIHSLGFGKEGAHFESSFTPSNRFGKSAFTDDVSSGLISQSKLVKASPGNETALVLWVVPELVKVVERAQASHWVEEVTHLSTIIESLVASPFQSFQELEILMEKHDFVQNGIEVQRRDDFYHEQLSYSQQNRMVQANAIVRYQQNEMRNAATEIERMVNASLEAKMEHRFGKNTPPLWLQRVRALDIQDWTRLVVELKWGIAHMWGSMEDEKNSITIKESWRVDTYTSSNWIRGRLVPDTDESCRYTSTMTEDMKPSDVSVQVMIEDVDEDLIGMKDTGIHEEANDEGGNEVILDIDAAGNDALAPKSSEQHVSFLTSEVCEPKATSTKRDGRNTRSKITTLSTRFSSGVRRFTSSRNSKRQNHEEEPLENRRSMHSTTDIDQVRGVTRQSRARSVSMSDDIVTGTTPAKSPEPEHDTLTLKMPTNRSSTGSSGKSRRGIKHPRNEHWKNLSGVFRTQAYLVLPCGLLIEGILRLGQSTLVFEGIHVTSLQQLANKANPFVILQHSDTHALQLKRRVWGIRVIRSMYRRRFLLDGMNGLEFYFVDGNSCFFGLHRDDDVDLIYAIVRERKPPCLVKTSKAFLPADRMFAKMKWTDMWRRREISNFEYLMLLNIAAGRSYNDIAQYPILPWILKEYQSTTLDLEDPNSFRDLAKPIGAQSHARIQQIQSLYDRQSTAFAKAGTQRRTPPYHFSRSYSHTRSILYFLIRLMPLTRVARNRSMEKTTQSFNSISEAFHLSTCSEDCCFELTPEFFTLPDFLTSGRNRLLCERFGTLPDVQLPLWASSAYDFIHQHRAALESDHVSSNLHPWIDLIFGYKQAGPAAVSSCNVYHIGCSPDRLDVEALDTPSRAKVWKRGVLPFQLFKKPHPRRMTQDEALESRYPASHAMASLSSRLQIRRCDLQSKHTSMISNIWFSSAIILNGLITSVVSHSSPNLGSGTGMGAHSSTSSEHSTVMYTCDDTGLVLARRYVDNLPDQTRSCPFSFVDIDQWWKLPEGCSVRGGMVFYEQMISCGYWDGSWRIHWSADGELLQRIAFHKKRILCMSRSEDDFTGDLALAFGSEDCTVSVWALSKLAATRPRRLFTKKEYPVGGLPWVLLYGHTSPVSAVALNVDLDIVASSSATTVLIHSLRSEVPLHRLELISVPGNTDFLGQVRQLIISSNGDTMIHLATQSSHSDVFGRNEELPHSELFLVSMNGTIISHDRIKKADGSASVLLECGMCFTRSGEYFITATADGDTAIEMRDARTPSRVARRIDCKRESKLTSMCLSNDERCVVCGFQDGTMIAYAFHFGIADGCKSINDMNKKAREQVAEALARAKKPIQTALTRQVRSGKGRNQGQLWIRSGKLHMPENEILCSMQYCFIKLKQPCISGDQAYEKLLREFWLAIYDASMHLDKKANHLKRTTNVLIDMSVPPEEKFERIGQSWSRLGFQRPDPTTDFRAGGMLSLYCLLYFVTHYQHQVRLQPIDHSIDVSLQATSMIAHQIPGSHEHTYPWGPVGINLTCLVARFFWNSDGELSRERSVNWPFFTEMDAFYMIFCEVFLLFDYLWKEMNANYGSFSRVMAVARHRVLQVLEEVKGDIYLFVLELKSKNAGMVTRTRARCIASDAEHVDSMQTEEYNMEGLDFLNGEESELFSDVNNRSSQIDLLDIDLPFQEEHFLAPIGAEGHTTISGLQAQERDIVDPFAGNDLRDFVARADSINEIQSLCEIPSQTASKEAEDDDPFAALRDA</sequence>
<dbReference type="InterPro" id="IPR011993">
    <property type="entry name" value="PH-like_dom_sf"/>
</dbReference>
<feature type="region of interest" description="Disordered" evidence="2">
    <location>
        <begin position="1768"/>
        <end position="1888"/>
    </location>
</feature>
<dbReference type="Proteomes" id="UP000053237">
    <property type="component" value="Unassembled WGS sequence"/>
</dbReference>
<evidence type="ECO:0000259" key="4">
    <source>
        <dbReference type="PROSITE" id="PS50197"/>
    </source>
</evidence>
<dbReference type="InterPro" id="IPR001680">
    <property type="entry name" value="WD40_rpt"/>
</dbReference>
<dbReference type="EMBL" id="CAIX01000005">
    <property type="protein sequence ID" value="CCI40036.1"/>
    <property type="molecule type" value="Genomic_DNA"/>
</dbReference>
<dbReference type="InterPro" id="IPR050865">
    <property type="entry name" value="BEACH_Domain"/>
</dbReference>
<feature type="region of interest" description="Disordered" evidence="2">
    <location>
        <begin position="3155"/>
        <end position="3174"/>
    </location>
</feature>
<dbReference type="InterPro" id="IPR031570">
    <property type="entry name" value="NBEA/BDCP_DUF4704"/>
</dbReference>
<dbReference type="PROSITE" id="PS50197">
    <property type="entry name" value="BEACH"/>
    <property type="match status" value="1"/>
</dbReference>
<dbReference type="OrthoDB" id="67155at2759"/>
<feature type="compositionally biased region" description="Low complexity" evidence="2">
    <location>
        <begin position="1338"/>
        <end position="1354"/>
    </location>
</feature>
<dbReference type="PANTHER" id="PTHR13743">
    <property type="entry name" value="BEIGE/BEACH-RELATED"/>
    <property type="match status" value="1"/>
</dbReference>
<dbReference type="InParanoid" id="A0A024FZV0"/>
<reference evidence="6 7" key="1">
    <citation type="submission" date="2012-05" db="EMBL/GenBank/DDBJ databases">
        <title>Recombination and specialization in a pathogen metapopulation.</title>
        <authorList>
            <person name="Gardiner A."/>
            <person name="Kemen E."/>
            <person name="Schultz-Larsen T."/>
            <person name="MacLean D."/>
            <person name="Van Oosterhout C."/>
            <person name="Jones J.D.G."/>
        </authorList>
    </citation>
    <scope>NUCLEOTIDE SEQUENCE [LARGE SCALE GENOMIC DNA]</scope>
    <source>
        <strain evidence="6 7">Ac Nc2</strain>
    </source>
</reference>
<evidence type="ECO:0000313" key="7">
    <source>
        <dbReference type="Proteomes" id="UP000053237"/>
    </source>
</evidence>
<dbReference type="SMART" id="SM00320">
    <property type="entry name" value="WD40"/>
    <property type="match status" value="3"/>
</dbReference>
<name>A0A024FZV0_9STRA</name>
<dbReference type="Pfam" id="PF02138">
    <property type="entry name" value="Beach"/>
    <property type="match status" value="1"/>
</dbReference>
<dbReference type="SUPFAM" id="SSF50978">
    <property type="entry name" value="WD40 repeat-like"/>
    <property type="match status" value="1"/>
</dbReference>
<keyword evidence="3" id="KW-0812">Transmembrane</keyword>
<dbReference type="SUPFAM" id="SSF50729">
    <property type="entry name" value="PH domain-like"/>
    <property type="match status" value="1"/>
</dbReference>
<feature type="transmembrane region" description="Helical" evidence="3">
    <location>
        <begin position="21"/>
        <end position="40"/>
    </location>
</feature>
<feature type="compositionally biased region" description="Polar residues" evidence="2">
    <location>
        <begin position="1833"/>
        <end position="1854"/>
    </location>
</feature>
<dbReference type="InterPro" id="IPR015943">
    <property type="entry name" value="WD40/YVTN_repeat-like_dom_sf"/>
</dbReference>
<dbReference type="CDD" id="cd06071">
    <property type="entry name" value="Beach"/>
    <property type="match status" value="1"/>
</dbReference>
<dbReference type="InterPro" id="IPR006816">
    <property type="entry name" value="ELMO_dom"/>
</dbReference>
<keyword evidence="3" id="KW-0472">Membrane</keyword>
<dbReference type="SMART" id="SM01026">
    <property type="entry name" value="Beach"/>
    <property type="match status" value="1"/>
</dbReference>
<dbReference type="Gene3D" id="2.130.10.10">
    <property type="entry name" value="YVTN repeat-like/Quinoprotein amine dehydrogenase"/>
    <property type="match status" value="1"/>
</dbReference>
<dbReference type="SUPFAM" id="SSF49899">
    <property type="entry name" value="Concanavalin A-like lectins/glucanases"/>
    <property type="match status" value="1"/>
</dbReference>
<feature type="compositionally biased region" description="Basic and acidic residues" evidence="2">
    <location>
        <begin position="1807"/>
        <end position="1818"/>
    </location>
</feature>
<keyword evidence="1" id="KW-0677">Repeat</keyword>
<dbReference type="InterPro" id="IPR036322">
    <property type="entry name" value="WD40_repeat_dom_sf"/>
</dbReference>
<feature type="compositionally biased region" description="Polar residues" evidence="2">
    <location>
        <begin position="1782"/>
        <end position="1802"/>
    </location>
</feature>
<dbReference type="Pfam" id="PF15787">
    <property type="entry name" value="DUF4704"/>
    <property type="match status" value="1"/>
</dbReference>
<evidence type="ECO:0000256" key="3">
    <source>
        <dbReference type="SAM" id="Phobius"/>
    </source>
</evidence>
<keyword evidence="3" id="KW-1133">Transmembrane helix</keyword>
<feature type="region of interest" description="Disordered" evidence="2">
    <location>
        <begin position="1323"/>
        <end position="1354"/>
    </location>
</feature>
<feature type="domain" description="BEACH" evidence="4">
    <location>
        <begin position="2027"/>
        <end position="2314"/>
    </location>
</feature>
<dbReference type="SUPFAM" id="SSF81837">
    <property type="entry name" value="BEACH domain"/>
    <property type="match status" value="1"/>
</dbReference>
<evidence type="ECO:0000256" key="1">
    <source>
        <dbReference type="ARBA" id="ARBA00022737"/>
    </source>
</evidence>
<dbReference type="STRING" id="65357.A0A024FZV0"/>
<proteinExistence type="predicted"/>
<evidence type="ECO:0000259" key="5">
    <source>
        <dbReference type="PROSITE" id="PS51335"/>
    </source>
</evidence>
<accession>A0A024FZV0</accession>
<dbReference type="InterPro" id="IPR000409">
    <property type="entry name" value="BEACH_dom"/>
</dbReference>